<accession>A0AB38YNL0</accession>
<name>A0AB38YNL0_VEIPA</name>
<dbReference type="Proteomes" id="UP001228955">
    <property type="component" value="Chromosome"/>
</dbReference>
<dbReference type="EMBL" id="CP133463">
    <property type="protein sequence ID" value="WMS19497.1"/>
    <property type="molecule type" value="Genomic_DNA"/>
</dbReference>
<protein>
    <submittedName>
        <fullName evidence="2">Uncharacterized protein</fullName>
    </submittedName>
</protein>
<gene>
    <name evidence="2" type="ORF">RDV51_08665</name>
</gene>
<evidence type="ECO:0000313" key="2">
    <source>
        <dbReference type="EMBL" id="WMS19497.1"/>
    </source>
</evidence>
<dbReference type="AlphaFoldDB" id="A0AB38YNL0"/>
<organism evidence="2 3">
    <name type="scientific">Veillonella parvula</name>
    <name type="common">Staphylococcus parvulus</name>
    <dbReference type="NCBI Taxonomy" id="29466"/>
    <lineage>
        <taxon>Bacteria</taxon>
        <taxon>Bacillati</taxon>
        <taxon>Bacillota</taxon>
        <taxon>Negativicutes</taxon>
        <taxon>Veillonellales</taxon>
        <taxon>Veillonellaceae</taxon>
        <taxon>Veillonella</taxon>
    </lineage>
</organism>
<evidence type="ECO:0000256" key="1">
    <source>
        <dbReference type="SAM" id="MobiDB-lite"/>
    </source>
</evidence>
<feature type="region of interest" description="Disordered" evidence="1">
    <location>
        <begin position="83"/>
        <end position="117"/>
    </location>
</feature>
<dbReference type="RefSeq" id="WP_308946266.1">
    <property type="nucleotide sequence ID" value="NZ_CP133463.1"/>
</dbReference>
<sequence>MAAYTYKDSYTYLYTDPDSYEPLAQVHNWINEDGESGQQAHYFHCDQIGIQRERTDGEGKTKVAAGYSQTAVKRSYGYSYDRTSYLTHSTEQRRRRKPPTNPLLPLRPNRHPTRDCR</sequence>
<evidence type="ECO:0000313" key="3">
    <source>
        <dbReference type="Proteomes" id="UP001228955"/>
    </source>
</evidence>
<proteinExistence type="predicted"/>
<reference evidence="2" key="1">
    <citation type="submission" date="2023-08" db="EMBL/GenBank/DDBJ databases">
        <title>Veillonella_parvula_DSM 2007_complete_genome_hifiasm_Zymo_Research_D6332.</title>
        <authorList>
            <person name="Damerum A."/>
        </authorList>
    </citation>
    <scope>NUCLEOTIDE SEQUENCE</scope>
    <source>
        <strain evidence="2">DSM 2007</strain>
    </source>
</reference>